<accession>A0A8H3EZW5</accession>
<feature type="compositionally biased region" description="Basic residues" evidence="1">
    <location>
        <begin position="28"/>
        <end position="37"/>
    </location>
</feature>
<evidence type="ECO:0000313" key="3">
    <source>
        <dbReference type="Proteomes" id="UP000664521"/>
    </source>
</evidence>
<feature type="compositionally biased region" description="Polar residues" evidence="1">
    <location>
        <begin position="274"/>
        <end position="283"/>
    </location>
</feature>
<dbReference type="AlphaFoldDB" id="A0A8H3EZW5"/>
<organism evidence="2 3">
    <name type="scientific">Heterodermia speciosa</name>
    <dbReference type="NCBI Taxonomy" id="116794"/>
    <lineage>
        <taxon>Eukaryota</taxon>
        <taxon>Fungi</taxon>
        <taxon>Dikarya</taxon>
        <taxon>Ascomycota</taxon>
        <taxon>Pezizomycotina</taxon>
        <taxon>Lecanoromycetes</taxon>
        <taxon>OSLEUM clade</taxon>
        <taxon>Lecanoromycetidae</taxon>
        <taxon>Caliciales</taxon>
        <taxon>Physciaceae</taxon>
        <taxon>Heterodermia</taxon>
    </lineage>
</organism>
<reference evidence="2" key="1">
    <citation type="submission" date="2021-03" db="EMBL/GenBank/DDBJ databases">
        <authorList>
            <person name="Tagirdzhanova G."/>
        </authorList>
    </citation>
    <scope>NUCLEOTIDE SEQUENCE</scope>
</reference>
<dbReference type="Proteomes" id="UP000664521">
    <property type="component" value="Unassembled WGS sequence"/>
</dbReference>
<feature type="region of interest" description="Disordered" evidence="1">
    <location>
        <begin position="1"/>
        <end position="58"/>
    </location>
</feature>
<evidence type="ECO:0000313" key="2">
    <source>
        <dbReference type="EMBL" id="CAF9914670.1"/>
    </source>
</evidence>
<gene>
    <name evidence="2" type="ORF">HETSPECPRED_002045</name>
</gene>
<dbReference type="OrthoDB" id="10570227at2759"/>
<comment type="caution">
    <text evidence="2">The sequence shown here is derived from an EMBL/GenBank/DDBJ whole genome shotgun (WGS) entry which is preliminary data.</text>
</comment>
<evidence type="ECO:0000256" key="1">
    <source>
        <dbReference type="SAM" id="MobiDB-lite"/>
    </source>
</evidence>
<sequence length="314" mass="35987">MGPAKRKASQISTSPIQKASKIGEKTRHQPPRSKKPRTYQEAESTAEETVSEPGESVSDPIYVADTQMMVESIPGDENSECSECSDCGETIYSDKDCSGDEVSEYMESSSDQSYLYQGPELEVEYEENPWKRPSPALPGHVLLRFLKVTQQYGGLYEGTLKNFHDNGCPPDLINESFLQWLWMLMGDSQWRFIDTMRVSRACSAELEDKIEETLRDIQKKQFPKAFNIRHAEVDVQKTLASYIKRLCRRQEEAEHARRYFYAMQRVLKSDGVESNYQHPANSVEQKEAMSVSVERDELPAVPERRGPVRRVRRA</sequence>
<feature type="compositionally biased region" description="Basic and acidic residues" evidence="1">
    <location>
        <begin position="293"/>
        <end position="306"/>
    </location>
</feature>
<feature type="region of interest" description="Disordered" evidence="1">
    <location>
        <begin position="274"/>
        <end position="314"/>
    </location>
</feature>
<name>A0A8H3EZW5_9LECA</name>
<dbReference type="EMBL" id="CAJPDS010000014">
    <property type="protein sequence ID" value="CAF9914670.1"/>
    <property type="molecule type" value="Genomic_DNA"/>
</dbReference>
<keyword evidence="3" id="KW-1185">Reference proteome</keyword>
<protein>
    <submittedName>
        <fullName evidence="2">Uncharacterized protein</fullName>
    </submittedName>
</protein>
<proteinExistence type="predicted"/>